<dbReference type="Proteomes" id="UP000812966">
    <property type="component" value="Unassembled WGS sequence"/>
</dbReference>
<dbReference type="Pfam" id="PF09174">
    <property type="entry name" value="Maf1"/>
    <property type="match status" value="1"/>
</dbReference>
<feature type="compositionally biased region" description="Low complexity" evidence="1">
    <location>
        <begin position="367"/>
        <end position="376"/>
    </location>
</feature>
<feature type="region of interest" description="Disordered" evidence="1">
    <location>
        <begin position="205"/>
        <end position="254"/>
    </location>
</feature>
<dbReference type="PANTHER" id="PTHR22504">
    <property type="entry name" value="REPRESSOR OF RNA POLYMERASE III TRANSCRIPTION MAF1"/>
    <property type="match status" value="1"/>
</dbReference>
<name>A0A8K0JHF8_9TREE</name>
<evidence type="ECO:0000256" key="1">
    <source>
        <dbReference type="SAM" id="MobiDB-lite"/>
    </source>
</evidence>
<dbReference type="GO" id="GO:0000994">
    <property type="term" value="F:RNA polymerase III core binding"/>
    <property type="evidence" value="ECO:0007669"/>
    <property type="project" value="TreeGrafter"/>
</dbReference>
<feature type="region of interest" description="Disordered" evidence="1">
    <location>
        <begin position="357"/>
        <end position="378"/>
    </location>
</feature>
<sequence length="461" mass="50618">MKYLDIPSLALLSSALSYSSPECKVHTRFEAYTCKEVKKERKLRRELEEVWKGEVGEVDELSISPEDKLPLFSSPFGDLHASSARKIHFLLVSTLNQAYPDYDFTHLGADEFEREPAGVIGILAALSGVVRGGVDRTGSSPRSYGSYPTAILTPPQFSSSLPPSSLPEGTTQQMMDLSNIAHPTLLKILREVIDLDDCIAYSYNPSADCDPHAEDDDPDDEDVELGEADDPSSGYRRDTSTNDNGGPDETFDSADVFASSDDEEGMIMEMELDDPTAEKERKLKQDALKESRNRIRRESMLDAGRAGRGSGGLLWSVNYFFYSKRQRRILFISVWARKRQSAFLAPITMPLHNPFKTHGVHPHHSSSPRGGFASSSMPSLTGLAESIHKELRAVPPTAAAVASSNAITSSTLSKLPVLDRTSASPQKGGSSARPRRRRRSESVASNRSGVSIRARGKRIKA</sequence>
<protein>
    <submittedName>
        <fullName evidence="2">Uncharacterized protein</fullName>
    </submittedName>
</protein>
<dbReference type="GO" id="GO:0005634">
    <property type="term" value="C:nucleus"/>
    <property type="evidence" value="ECO:0007669"/>
    <property type="project" value="TreeGrafter"/>
</dbReference>
<dbReference type="InterPro" id="IPR015257">
    <property type="entry name" value="Maf1"/>
</dbReference>
<proteinExistence type="predicted"/>
<dbReference type="OrthoDB" id="277029at2759"/>
<comment type="caution">
    <text evidence="2">The sequence shown here is derived from an EMBL/GenBank/DDBJ whole genome shotgun (WGS) entry which is preliminary data.</text>
</comment>
<accession>A0A8K0JHF8</accession>
<dbReference type="Gene3D" id="3.40.1000.50">
    <property type="entry name" value="Repressor of RNA polymerase III transcription Maf1"/>
    <property type="match status" value="2"/>
</dbReference>
<feature type="region of interest" description="Disordered" evidence="1">
    <location>
        <begin position="417"/>
        <end position="461"/>
    </location>
</feature>
<keyword evidence="3" id="KW-1185">Reference proteome</keyword>
<organism evidence="2 3">
    <name type="scientific">Filobasidium floriforme</name>
    <dbReference type="NCBI Taxonomy" id="5210"/>
    <lineage>
        <taxon>Eukaryota</taxon>
        <taxon>Fungi</taxon>
        <taxon>Dikarya</taxon>
        <taxon>Basidiomycota</taxon>
        <taxon>Agaricomycotina</taxon>
        <taxon>Tremellomycetes</taxon>
        <taxon>Filobasidiales</taxon>
        <taxon>Filobasidiaceae</taxon>
        <taxon>Filobasidium</taxon>
    </lineage>
</organism>
<gene>
    <name evidence="2" type="ORF">FFLO_06343</name>
</gene>
<dbReference type="InterPro" id="IPR038564">
    <property type="entry name" value="Maf1_sf"/>
</dbReference>
<dbReference type="PANTHER" id="PTHR22504:SF0">
    <property type="entry name" value="REPRESSOR OF RNA POLYMERASE III TRANSCRIPTION MAF1 HOMOLOG"/>
    <property type="match status" value="1"/>
</dbReference>
<reference evidence="2" key="1">
    <citation type="submission" date="2020-04" db="EMBL/GenBank/DDBJ databases">
        <title>Analysis of mating type loci in Filobasidium floriforme.</title>
        <authorList>
            <person name="Nowrousian M."/>
        </authorList>
    </citation>
    <scope>NUCLEOTIDE SEQUENCE</scope>
    <source>
        <strain evidence="2">CBS 6242</strain>
    </source>
</reference>
<evidence type="ECO:0000313" key="3">
    <source>
        <dbReference type="Proteomes" id="UP000812966"/>
    </source>
</evidence>
<feature type="compositionally biased region" description="Acidic residues" evidence="1">
    <location>
        <begin position="213"/>
        <end position="230"/>
    </location>
</feature>
<dbReference type="GO" id="GO:0016480">
    <property type="term" value="P:negative regulation of transcription by RNA polymerase III"/>
    <property type="evidence" value="ECO:0007669"/>
    <property type="project" value="InterPro"/>
</dbReference>
<evidence type="ECO:0000313" key="2">
    <source>
        <dbReference type="EMBL" id="KAG7528199.1"/>
    </source>
</evidence>
<dbReference type="AlphaFoldDB" id="A0A8K0JHF8"/>
<dbReference type="EMBL" id="JABELV010000199">
    <property type="protein sequence ID" value="KAG7528199.1"/>
    <property type="molecule type" value="Genomic_DNA"/>
</dbReference>